<dbReference type="EMBL" id="LR798432">
    <property type="protein sequence ID" value="CAB5231359.1"/>
    <property type="molecule type" value="Genomic_DNA"/>
</dbReference>
<dbReference type="GO" id="GO:0000731">
    <property type="term" value="P:DNA synthesis involved in DNA repair"/>
    <property type="evidence" value="ECO:0007669"/>
    <property type="project" value="TreeGrafter"/>
</dbReference>
<gene>
    <name evidence="5" type="ORF">UFOVP1036_7</name>
    <name evidence="6" type="ORF">UFOVP1132_60</name>
    <name evidence="7" type="ORF">UFOVP1190_35</name>
    <name evidence="8" type="ORF">UFOVP1248_92</name>
    <name evidence="9" type="ORF">UFOVP1493_96</name>
    <name evidence="11" type="ORF">UFOVP1584_66</name>
    <name evidence="10" type="ORF">UFOVP1635_100</name>
    <name evidence="2" type="ORF">UFOVP521_42</name>
    <name evidence="3" type="ORF">UFOVP856_14</name>
    <name evidence="4" type="ORF">UFOVP967_74</name>
</gene>
<dbReference type="PANTHER" id="PTHR32182:SF25">
    <property type="entry name" value="SLR1056 PROTEIN"/>
    <property type="match status" value="1"/>
</dbReference>
<dbReference type="EMBL" id="LR797192">
    <property type="protein sequence ID" value="CAB4192803.1"/>
    <property type="molecule type" value="Genomic_DNA"/>
</dbReference>
<evidence type="ECO:0000313" key="6">
    <source>
        <dbReference type="EMBL" id="CAB4186274.1"/>
    </source>
</evidence>
<dbReference type="Gene3D" id="3.40.50.300">
    <property type="entry name" value="P-loop containing nucleotide triphosphate hydrolases"/>
    <property type="match status" value="1"/>
</dbReference>
<protein>
    <recommendedName>
        <fullName evidence="1">Endonuclease GajA/Old nuclease/RecF-like AAA domain-containing protein</fullName>
    </recommendedName>
</protein>
<evidence type="ECO:0000313" key="11">
    <source>
        <dbReference type="EMBL" id="CAB5231359.1"/>
    </source>
</evidence>
<evidence type="ECO:0000313" key="3">
    <source>
        <dbReference type="EMBL" id="CAB4167204.1"/>
    </source>
</evidence>
<evidence type="ECO:0000313" key="10">
    <source>
        <dbReference type="EMBL" id="CAB4220168.1"/>
    </source>
</evidence>
<sequence>MIKRIVIENFQSLSSLSLDLGRFTVIVGESDLGKSAIFRAVHTLASNTPGTDYISFGSSTCQISLILEDGSSVSREKESSSSYTLKVPNTSSKKFDKTGVDVPAEVESILGMKPIKFGADSISPNFHRQFDAPFLVSETSSFRARVLGSLSGIDILYRAIAESKRCEQNITKTAKIRKEDLDSFKAKEKTFQYMEGFASSLKTTKSYLEQAEAAKKDLYAIDQFYKSMNTIESNIYDCQEQQKFDKSKLFKAASLLSLANSIYETVYELIDAENTIIRITDKIQDDIIEIGILQLELSIMTEDLDKIEVCETCKRPM</sequence>
<proteinExistence type="predicted"/>
<dbReference type="EMBL" id="LR797496">
    <property type="protein sequence ID" value="CAB4220168.1"/>
    <property type="molecule type" value="Genomic_DNA"/>
</dbReference>
<organism evidence="2">
    <name type="scientific">uncultured Caudovirales phage</name>
    <dbReference type="NCBI Taxonomy" id="2100421"/>
    <lineage>
        <taxon>Viruses</taxon>
        <taxon>Duplodnaviria</taxon>
        <taxon>Heunggongvirae</taxon>
        <taxon>Uroviricota</taxon>
        <taxon>Caudoviricetes</taxon>
        <taxon>Peduoviridae</taxon>
        <taxon>Maltschvirus</taxon>
        <taxon>Maltschvirus maltsch</taxon>
    </lineage>
</organism>
<accession>A0A6J5MNC5</accession>
<feature type="domain" description="Endonuclease GajA/Old nuclease/RecF-like AAA" evidence="1">
    <location>
        <begin position="1"/>
        <end position="294"/>
    </location>
</feature>
<dbReference type="EMBL" id="LR796496">
    <property type="protein sequence ID" value="CAB4148314.1"/>
    <property type="molecule type" value="Genomic_DNA"/>
</dbReference>
<dbReference type="EMBL" id="LR796811">
    <property type="protein sequence ID" value="CAB4167204.1"/>
    <property type="molecule type" value="Genomic_DNA"/>
</dbReference>
<dbReference type="Pfam" id="PF13175">
    <property type="entry name" value="AAA_15"/>
    <property type="match status" value="1"/>
</dbReference>
<dbReference type="EMBL" id="LR797088">
    <property type="protein sequence ID" value="CAB4186274.1"/>
    <property type="molecule type" value="Genomic_DNA"/>
</dbReference>
<evidence type="ECO:0000313" key="7">
    <source>
        <dbReference type="EMBL" id="CAB4190110.1"/>
    </source>
</evidence>
<dbReference type="EMBL" id="LR797145">
    <property type="protein sequence ID" value="CAB4190110.1"/>
    <property type="molecule type" value="Genomic_DNA"/>
</dbReference>
<dbReference type="InterPro" id="IPR041685">
    <property type="entry name" value="AAA_GajA/Old/RecF-like"/>
</dbReference>
<evidence type="ECO:0000259" key="1">
    <source>
        <dbReference type="Pfam" id="PF13175"/>
    </source>
</evidence>
<reference evidence="2" key="1">
    <citation type="submission" date="2020-04" db="EMBL/GenBank/DDBJ databases">
        <authorList>
            <person name="Chiriac C."/>
            <person name="Salcher M."/>
            <person name="Ghai R."/>
            <person name="Kavagutti S V."/>
        </authorList>
    </citation>
    <scope>NUCLEOTIDE SEQUENCE</scope>
</reference>
<evidence type="ECO:0000313" key="4">
    <source>
        <dbReference type="EMBL" id="CAB4174695.1"/>
    </source>
</evidence>
<evidence type="ECO:0000313" key="2">
    <source>
        <dbReference type="EMBL" id="CAB4148314.1"/>
    </source>
</evidence>
<evidence type="ECO:0000313" key="8">
    <source>
        <dbReference type="EMBL" id="CAB4192803.1"/>
    </source>
</evidence>
<dbReference type="EMBL" id="LR796910">
    <property type="protein sequence ID" value="CAB4174695.1"/>
    <property type="molecule type" value="Genomic_DNA"/>
</dbReference>
<evidence type="ECO:0000313" key="5">
    <source>
        <dbReference type="EMBL" id="CAB4180149.1"/>
    </source>
</evidence>
<dbReference type="EMBL" id="LR797456">
    <property type="protein sequence ID" value="CAB4217818.1"/>
    <property type="molecule type" value="Genomic_DNA"/>
</dbReference>
<dbReference type="PANTHER" id="PTHR32182">
    <property type="entry name" value="DNA REPLICATION AND REPAIR PROTEIN RECF"/>
    <property type="match status" value="1"/>
</dbReference>
<dbReference type="EMBL" id="LR796991">
    <property type="protein sequence ID" value="CAB4180149.1"/>
    <property type="molecule type" value="Genomic_DNA"/>
</dbReference>
<dbReference type="InterPro" id="IPR027417">
    <property type="entry name" value="P-loop_NTPase"/>
</dbReference>
<dbReference type="SUPFAM" id="SSF52540">
    <property type="entry name" value="P-loop containing nucleoside triphosphate hydrolases"/>
    <property type="match status" value="1"/>
</dbReference>
<name>A0A6J5MNC5_9CAUD</name>
<dbReference type="GO" id="GO:0006302">
    <property type="term" value="P:double-strand break repair"/>
    <property type="evidence" value="ECO:0007669"/>
    <property type="project" value="TreeGrafter"/>
</dbReference>
<evidence type="ECO:0000313" key="9">
    <source>
        <dbReference type="EMBL" id="CAB4217818.1"/>
    </source>
</evidence>